<protein>
    <recommendedName>
        <fullName evidence="4">Pet127-domain-containing protein</fullName>
    </recommendedName>
</protein>
<dbReference type="InterPro" id="IPR013943">
    <property type="entry name" value="Pet127"/>
</dbReference>
<organism evidence="2 3">
    <name type="scientific">Umbelopsis vinacea</name>
    <dbReference type="NCBI Taxonomy" id="44442"/>
    <lineage>
        <taxon>Eukaryota</taxon>
        <taxon>Fungi</taxon>
        <taxon>Fungi incertae sedis</taxon>
        <taxon>Mucoromycota</taxon>
        <taxon>Mucoromycotina</taxon>
        <taxon>Umbelopsidomycetes</taxon>
        <taxon>Umbelopsidales</taxon>
        <taxon>Umbelopsidaceae</taxon>
        <taxon>Umbelopsis</taxon>
    </lineage>
</organism>
<feature type="region of interest" description="Disordered" evidence="1">
    <location>
        <begin position="708"/>
        <end position="751"/>
    </location>
</feature>
<gene>
    <name evidence="2" type="ORF">INT44_001899</name>
</gene>
<accession>A0A8H7UNB5</accession>
<name>A0A8H7UNB5_9FUNG</name>
<dbReference type="GO" id="GO:0000964">
    <property type="term" value="P:mitochondrial RNA 5'-end processing"/>
    <property type="evidence" value="ECO:0007669"/>
    <property type="project" value="TreeGrafter"/>
</dbReference>
<keyword evidence="3" id="KW-1185">Reference proteome</keyword>
<dbReference type="Proteomes" id="UP000612746">
    <property type="component" value="Unassembled WGS sequence"/>
</dbReference>
<dbReference type="OrthoDB" id="10249045at2759"/>
<reference evidence="2" key="1">
    <citation type="submission" date="2020-12" db="EMBL/GenBank/DDBJ databases">
        <title>Metabolic potential, ecology and presence of endohyphal bacteria is reflected in genomic diversity of Mucoromycotina.</title>
        <authorList>
            <person name="Muszewska A."/>
            <person name="Okrasinska A."/>
            <person name="Steczkiewicz K."/>
            <person name="Drgas O."/>
            <person name="Orlowska M."/>
            <person name="Perlinska-Lenart U."/>
            <person name="Aleksandrzak-Piekarczyk T."/>
            <person name="Szatraj K."/>
            <person name="Zielenkiewicz U."/>
            <person name="Pilsyk S."/>
            <person name="Malc E."/>
            <person name="Mieczkowski P."/>
            <person name="Kruszewska J.S."/>
            <person name="Biernat P."/>
            <person name="Pawlowska J."/>
        </authorList>
    </citation>
    <scope>NUCLEOTIDE SEQUENCE</scope>
    <source>
        <strain evidence="2">WA0000051536</strain>
    </source>
</reference>
<dbReference type="PANTHER" id="PTHR31014">
    <property type="entry name" value="MITOCHONDRIAL TRANSLATION SYSTEM COMPONENT PET127-RELATED"/>
    <property type="match status" value="1"/>
</dbReference>
<proteinExistence type="predicted"/>
<evidence type="ECO:0008006" key="4">
    <source>
        <dbReference type="Google" id="ProtNLM"/>
    </source>
</evidence>
<dbReference type="Pfam" id="PF08634">
    <property type="entry name" value="Pet127"/>
    <property type="match status" value="1"/>
</dbReference>
<dbReference type="AlphaFoldDB" id="A0A8H7UNB5"/>
<feature type="compositionally biased region" description="Basic and acidic residues" evidence="1">
    <location>
        <begin position="44"/>
        <end position="60"/>
    </location>
</feature>
<feature type="compositionally biased region" description="Polar residues" evidence="1">
    <location>
        <begin position="711"/>
        <end position="721"/>
    </location>
</feature>
<dbReference type="EMBL" id="JAEPRA010000005">
    <property type="protein sequence ID" value="KAG2185109.1"/>
    <property type="molecule type" value="Genomic_DNA"/>
</dbReference>
<sequence>MTGEPIEFHSTLTQQRCSIRSLSQSAVHLDHAKEFEVASIESELESKENLNDTSDKDAVKREKRHAHTRNKETSPTNKETQHWEEIKYAEFPYNRVRAPNAVKVDNLAHGLDRVLFNPGVHVLQDPRTKVYNFTPFLQNITQPKDFDYDALAPYITSSRDSSLRDMAKQHDKQYVGSTSSMSAALSQIYFMLSNFRPVDTSPLSNDFQKESKKFTRGVRTPASIFLRYKDGVYAIDADKSHDVQDGILSVLGKSMEKVMTLPPSKYEQYLKDATNKIPEDEKNKPEAYAYGQIGKFLLRSQLDCYHSKLPRKVFDLKTRAVIPIRMDQANYSNYLGYSLTKQQGILGSFEREYYDMIRAAFLKYRQVNVLLSFQVRIGHMDGIFVAYHNTAKVFGFQYISLEEIDSRIFGNTATGSTAFRHTVSLFEKILDVATKKHPEQSLRISLNARQTKDESRSWLNVFTEVVPSEVFDDSSKLESHVLQPYDSLSKYVVQTKSYVDGELHTGHIKLNPKRLQKWDIEYSIEQDLSEDSVINEQFRFLRRSQATIFGPNNKAGASSYLKRFQEISDRYLRMEKMNRRKQVLDALGAHHHNQTAWAWNELQTIKPMKKNELQYLSKHVMHSLKDTEIQRLIETYEVKDGIEGLQKLAAERRASALQDMLKGSIFEVSTHILRRAAFNFGLNAGRSRETLEKQLEEILVEGGVVFEPTEQDATPASQTEGQIEETATESATKVPLLQRLKSMAQSKSSDA</sequence>
<evidence type="ECO:0000256" key="1">
    <source>
        <dbReference type="SAM" id="MobiDB-lite"/>
    </source>
</evidence>
<feature type="region of interest" description="Disordered" evidence="1">
    <location>
        <begin position="43"/>
        <end position="81"/>
    </location>
</feature>
<evidence type="ECO:0000313" key="3">
    <source>
        <dbReference type="Proteomes" id="UP000612746"/>
    </source>
</evidence>
<comment type="caution">
    <text evidence="2">The sequence shown here is derived from an EMBL/GenBank/DDBJ whole genome shotgun (WGS) entry which is preliminary data.</text>
</comment>
<dbReference type="GO" id="GO:0005740">
    <property type="term" value="C:mitochondrial envelope"/>
    <property type="evidence" value="ECO:0007669"/>
    <property type="project" value="TreeGrafter"/>
</dbReference>
<dbReference type="PANTHER" id="PTHR31014:SF0">
    <property type="entry name" value="MITOCHONDRIAL TRANSLATION SYSTEM COMPONENT PET127-RELATED"/>
    <property type="match status" value="1"/>
</dbReference>
<evidence type="ECO:0000313" key="2">
    <source>
        <dbReference type="EMBL" id="KAG2185109.1"/>
    </source>
</evidence>